<evidence type="ECO:0000259" key="10">
    <source>
        <dbReference type="PROSITE" id="PS51643"/>
    </source>
</evidence>
<reference evidence="11 12" key="1">
    <citation type="journal article" date="2019" name="Int. J. Syst. Evol. Microbiol.">
        <title>Limnobaculum parvum gen. nov., sp. nov., isolated from a freshwater lake.</title>
        <authorList>
            <person name="Baek C."/>
            <person name="Shin S.K."/>
            <person name="Yi H."/>
        </authorList>
    </citation>
    <scope>NUCLEOTIDE SEQUENCE [LARGE SCALE GENOMIC DNA]</scope>
    <source>
        <strain evidence="11 12">HYN0051</strain>
    </source>
</reference>
<name>A0A2Y9TW33_9GAMM</name>
<keyword evidence="8" id="KW-0067">ATP-binding</keyword>
<dbReference type="Pfam" id="PF18019">
    <property type="entry name" value="Cas3_HD"/>
    <property type="match status" value="1"/>
</dbReference>
<protein>
    <submittedName>
        <fullName evidence="11">CRISPR-associated helicase/endonuclease Cas3</fullName>
    </submittedName>
</protein>
<evidence type="ECO:0000256" key="7">
    <source>
        <dbReference type="ARBA" id="ARBA00022806"/>
    </source>
</evidence>
<keyword evidence="7" id="KW-0347">Helicase</keyword>
<dbReference type="Proteomes" id="UP000244908">
    <property type="component" value="Chromosome"/>
</dbReference>
<evidence type="ECO:0000256" key="6">
    <source>
        <dbReference type="ARBA" id="ARBA00022801"/>
    </source>
</evidence>
<keyword evidence="4" id="KW-0479">Metal-binding</keyword>
<dbReference type="GO" id="GO:0004519">
    <property type="term" value="F:endonuclease activity"/>
    <property type="evidence" value="ECO:0007669"/>
    <property type="project" value="UniProtKB-KW"/>
</dbReference>
<keyword evidence="12" id="KW-1185">Reference proteome</keyword>
<evidence type="ECO:0000313" key="11">
    <source>
        <dbReference type="EMBL" id="AWH87654.1"/>
    </source>
</evidence>
<evidence type="ECO:0000256" key="4">
    <source>
        <dbReference type="ARBA" id="ARBA00022723"/>
    </source>
</evidence>
<comment type="similarity">
    <text evidence="1">In the N-terminal section; belongs to the CRISPR-associated nuclease Cas3-HD family.</text>
</comment>
<dbReference type="Gene3D" id="3.40.50.300">
    <property type="entry name" value="P-loop containing nucleotide triphosphate hydrolases"/>
    <property type="match status" value="2"/>
</dbReference>
<evidence type="ECO:0000256" key="3">
    <source>
        <dbReference type="ARBA" id="ARBA00022722"/>
    </source>
</evidence>
<dbReference type="PROSITE" id="PS51643">
    <property type="entry name" value="HD_CAS3"/>
    <property type="match status" value="1"/>
</dbReference>
<evidence type="ECO:0000256" key="8">
    <source>
        <dbReference type="ARBA" id="ARBA00022840"/>
    </source>
</evidence>
<dbReference type="InterPro" id="IPR014001">
    <property type="entry name" value="Helicase_ATP-bd"/>
</dbReference>
<keyword evidence="9" id="KW-0051">Antiviral defense</keyword>
<dbReference type="NCBIfam" id="TIGR01596">
    <property type="entry name" value="cas3_HD"/>
    <property type="match status" value="1"/>
</dbReference>
<dbReference type="GO" id="GO:0003723">
    <property type="term" value="F:RNA binding"/>
    <property type="evidence" value="ECO:0007669"/>
    <property type="project" value="TreeGrafter"/>
</dbReference>
<dbReference type="InterPro" id="IPR027417">
    <property type="entry name" value="P-loop_NTPase"/>
</dbReference>
<proteinExistence type="inferred from homology"/>
<keyword evidence="5" id="KW-0547">Nucleotide-binding</keyword>
<dbReference type="GO" id="GO:0051607">
    <property type="term" value="P:defense response to virus"/>
    <property type="evidence" value="ECO:0007669"/>
    <property type="project" value="UniProtKB-KW"/>
</dbReference>
<evidence type="ECO:0000256" key="5">
    <source>
        <dbReference type="ARBA" id="ARBA00022741"/>
    </source>
</evidence>
<dbReference type="InterPro" id="IPR054712">
    <property type="entry name" value="Cas3-like_dom"/>
</dbReference>
<keyword evidence="3" id="KW-0540">Nuclease</keyword>
<dbReference type="GO" id="GO:0003724">
    <property type="term" value="F:RNA helicase activity"/>
    <property type="evidence" value="ECO:0007669"/>
    <property type="project" value="TreeGrafter"/>
</dbReference>
<dbReference type="GO" id="GO:0046872">
    <property type="term" value="F:metal ion binding"/>
    <property type="evidence" value="ECO:0007669"/>
    <property type="project" value="UniProtKB-KW"/>
</dbReference>
<evidence type="ECO:0000256" key="9">
    <source>
        <dbReference type="ARBA" id="ARBA00023118"/>
    </source>
</evidence>
<dbReference type="GO" id="GO:0016787">
    <property type="term" value="F:hydrolase activity"/>
    <property type="evidence" value="ECO:0007669"/>
    <property type="project" value="UniProtKB-KW"/>
</dbReference>
<dbReference type="PANTHER" id="PTHR47963:SF9">
    <property type="entry name" value="CRISPR-ASSOCIATED ENDONUCLEASE_HELICASE CAS3"/>
    <property type="match status" value="1"/>
</dbReference>
<dbReference type="GO" id="GO:0005524">
    <property type="term" value="F:ATP binding"/>
    <property type="evidence" value="ECO:0007669"/>
    <property type="project" value="UniProtKB-KW"/>
</dbReference>
<sequence length="900" mass="102626">MESDSYPTYFRYWGKTRKSDNDGGDAYHLLPYHCLDVAACGYELVVNNRFHAADILGALGFSRDEGAKWFAYFLSWHDIGKFARGFQQLWSHNNPALVSPVSGRNYSHRHDSLGYWLWKNQLCQNWREGQADFLPDENTKKDWIPALDVWLKISCGHHGRPPEKANDSALAFVSDDFREVESWLLELRQLFSIDSFPSFFADKSWVIRFKQQSWLLAGLTVLADWLGSNTFHFPLVSQPMPLDSYWQRAKRQAENAINQLPTISLINPFHHHHQLFPFIQQLTPLQQSSAELDISSNGSQLIIMEDVTGAGKTEAALILAHRLMTEGKADGLYIGLPTMATANAMYQRLAAAYRQLFHPDSYPSLILAHGARKMSSVFNQSIWQQGKSNDRQHYAQDEVSGSAACDYWFADSRKKSLLAEVGVGTIDQILMAVMPMNHQSLRMLGLYKKILLLDEIHAYDAYMVCLLERVLYFHAAQGGSAILLSATLPFSLREKLLNAFNSGAGYSLITPHPQADYPWLSHLHAQQLDESHVATRDEVKRQVAVNWLKAEDEAIVLIKQAIANGQCVCWIRNTVDEAILAYQQVLEDINPDNALLFHSRFAFIDRINIEQKVLTWFGKESGSSLRCGKVLIATQVIEQSLDIDLDLMISDLAPIDLLIQRAGRLQRHIRQNDGERKHTLPDERPLPLLHILAPEWQPDAGKDWLGPALKGTGFVYTDHACLWRTQAVLRDVGAIRMPEQARTLIDGVYESLISVPDALQKVEDNILGKVYGDQAAAKQILLVRDKGYDRNSSDLLWSKEIEISTRLSEDTIELYLAWLDNDQILQPYADDVDFSWEKSRVQIRDSLWRKISTNVSHLQSDELERFRQQIHRPDAQVMLLNQGKTSDYYSQVWGLWNNPR</sequence>
<dbReference type="Pfam" id="PF22590">
    <property type="entry name" value="Cas3-like_C_2"/>
    <property type="match status" value="1"/>
</dbReference>
<dbReference type="OrthoDB" id="9810236at2"/>
<keyword evidence="6" id="KW-0378">Hydrolase</keyword>
<dbReference type="AlphaFoldDB" id="A0A2Y9TW33"/>
<dbReference type="CDD" id="cd09641">
    <property type="entry name" value="Cas3''_I"/>
    <property type="match status" value="1"/>
</dbReference>
<gene>
    <name evidence="11" type="ORF">HYN51_03165</name>
</gene>
<dbReference type="InterPro" id="IPR038257">
    <property type="entry name" value="CRISPR-assoc_Cas3_HD_sf"/>
</dbReference>
<dbReference type="InterPro" id="IPR050547">
    <property type="entry name" value="DEAD_box_RNA_helicases"/>
</dbReference>
<evidence type="ECO:0000256" key="2">
    <source>
        <dbReference type="ARBA" id="ARBA00009046"/>
    </source>
</evidence>
<dbReference type="EMBL" id="CP029185">
    <property type="protein sequence ID" value="AWH87654.1"/>
    <property type="molecule type" value="Genomic_DNA"/>
</dbReference>
<dbReference type="RefSeq" id="WP_108899742.1">
    <property type="nucleotide sequence ID" value="NZ_CP029185.2"/>
</dbReference>
<dbReference type="PANTHER" id="PTHR47963">
    <property type="entry name" value="DEAD-BOX ATP-DEPENDENT RNA HELICASE 47, MITOCHONDRIAL"/>
    <property type="match status" value="1"/>
</dbReference>
<dbReference type="NCBIfam" id="TIGR01587">
    <property type="entry name" value="cas3_core"/>
    <property type="match status" value="1"/>
</dbReference>
<dbReference type="Gene3D" id="1.10.3210.30">
    <property type="match status" value="1"/>
</dbReference>
<dbReference type="KEGG" id="lpv:HYN51_03165"/>
<comment type="similarity">
    <text evidence="2">In the central section; belongs to the CRISPR-associated helicase Cas3 family.</text>
</comment>
<evidence type="ECO:0000313" key="12">
    <source>
        <dbReference type="Proteomes" id="UP000244908"/>
    </source>
</evidence>
<accession>A0A2Y9TW33</accession>
<organism evidence="11 12">
    <name type="scientific">Limnobaculum parvum</name>
    <dbReference type="NCBI Taxonomy" id="2172103"/>
    <lineage>
        <taxon>Bacteria</taxon>
        <taxon>Pseudomonadati</taxon>
        <taxon>Pseudomonadota</taxon>
        <taxon>Gammaproteobacteria</taxon>
        <taxon>Enterobacterales</taxon>
        <taxon>Budviciaceae</taxon>
        <taxon>Limnobaculum</taxon>
    </lineage>
</organism>
<evidence type="ECO:0000256" key="1">
    <source>
        <dbReference type="ARBA" id="ARBA00006847"/>
    </source>
</evidence>
<feature type="domain" description="HD Cas3-type" evidence="10">
    <location>
        <begin position="23"/>
        <end position="226"/>
    </location>
</feature>
<dbReference type="InterPro" id="IPR006483">
    <property type="entry name" value="CRISPR-assoc_Cas3_HD"/>
</dbReference>
<dbReference type="InterPro" id="IPR006474">
    <property type="entry name" value="Helicase_Cas3_CRISPR-ass_core"/>
</dbReference>
<dbReference type="SMART" id="SM00487">
    <property type="entry name" value="DEXDc"/>
    <property type="match status" value="1"/>
</dbReference>
<dbReference type="SUPFAM" id="SSF52540">
    <property type="entry name" value="P-loop containing nucleoside triphosphate hydrolases"/>
    <property type="match status" value="1"/>
</dbReference>